<gene>
    <name evidence="1" type="primary">sbcC</name>
    <name evidence="3" type="ORF">BS640_04015</name>
</gene>
<name>A0A1X0WJF4_9GAMM</name>
<dbReference type="SUPFAM" id="SSF52540">
    <property type="entry name" value="P-loop containing nucleoside triphosphate hydrolases"/>
    <property type="match status" value="2"/>
</dbReference>
<evidence type="ECO:0000313" key="4">
    <source>
        <dbReference type="Proteomes" id="UP000192536"/>
    </source>
</evidence>
<keyword evidence="1" id="KW-0378">Hydrolase</keyword>
<dbReference type="GO" id="GO:0006260">
    <property type="term" value="P:DNA replication"/>
    <property type="evidence" value="ECO:0007669"/>
    <property type="project" value="UniProtKB-KW"/>
</dbReference>
<dbReference type="STRING" id="1646377.BS640_04015"/>
<feature type="coiled-coil region" evidence="1">
    <location>
        <begin position="810"/>
        <end position="887"/>
    </location>
</feature>
<dbReference type="GO" id="GO:0004527">
    <property type="term" value="F:exonuclease activity"/>
    <property type="evidence" value="ECO:0007669"/>
    <property type="project" value="UniProtKB-KW"/>
</dbReference>
<feature type="domain" description="Rad50/SbcC-type AAA" evidence="2">
    <location>
        <begin position="5"/>
        <end position="204"/>
    </location>
</feature>
<dbReference type="PANTHER" id="PTHR32114:SF2">
    <property type="entry name" value="ABC TRANSPORTER ABCH.3"/>
    <property type="match status" value="1"/>
</dbReference>
<feature type="coiled-coil region" evidence="1">
    <location>
        <begin position="464"/>
        <end position="512"/>
    </location>
</feature>
<dbReference type="Proteomes" id="UP000192536">
    <property type="component" value="Unassembled WGS sequence"/>
</dbReference>
<keyword evidence="1" id="KW-0255">Endonuclease</keyword>
<keyword evidence="4" id="KW-1185">Reference proteome</keyword>
<keyword evidence="1 3" id="KW-0269">Exonuclease</keyword>
<comment type="similarity">
    <text evidence="1">Belongs to the SMC family. SbcC subfamily.</text>
</comment>
<evidence type="ECO:0000256" key="1">
    <source>
        <dbReference type="RuleBase" id="RU363070"/>
    </source>
</evidence>
<dbReference type="InterPro" id="IPR004592">
    <property type="entry name" value="SbcC_gammaproteobac_type"/>
</dbReference>
<evidence type="ECO:0000313" key="3">
    <source>
        <dbReference type="EMBL" id="ORJ26902.1"/>
    </source>
</evidence>
<comment type="subunit">
    <text evidence="1">Heterodimer of SbcC and SbcD.</text>
</comment>
<feature type="coiled-coil region" evidence="1">
    <location>
        <begin position="298"/>
        <end position="385"/>
    </location>
</feature>
<dbReference type="InterPro" id="IPR027417">
    <property type="entry name" value="P-loop_NTPase"/>
</dbReference>
<dbReference type="GO" id="GO:0016887">
    <property type="term" value="F:ATP hydrolysis activity"/>
    <property type="evidence" value="ECO:0007669"/>
    <property type="project" value="InterPro"/>
</dbReference>
<accession>A0A1X0WJF4</accession>
<dbReference type="Pfam" id="PF13558">
    <property type="entry name" value="SbcC_Walker_B"/>
    <property type="match status" value="1"/>
</dbReference>
<keyword evidence="1" id="KW-0540">Nuclease</keyword>
<protein>
    <recommendedName>
        <fullName evidence="1">Nuclease SbcCD subunit C</fullName>
    </recommendedName>
</protein>
<keyword evidence="1" id="KW-0235">DNA replication</keyword>
<dbReference type="InterPro" id="IPR038729">
    <property type="entry name" value="Rad50/SbcC_AAA"/>
</dbReference>
<feature type="coiled-coil region" evidence="1">
    <location>
        <begin position="589"/>
        <end position="774"/>
    </location>
</feature>
<keyword evidence="1" id="KW-0233">DNA recombination</keyword>
<organism evidence="3 4">
    <name type="scientific">Rouxiella badensis</name>
    <dbReference type="NCBI Taxonomy" id="1646377"/>
    <lineage>
        <taxon>Bacteria</taxon>
        <taxon>Pseudomonadati</taxon>
        <taxon>Pseudomonadota</taxon>
        <taxon>Gammaproteobacteria</taxon>
        <taxon>Enterobacterales</taxon>
        <taxon>Yersiniaceae</taxon>
        <taxon>Rouxiella</taxon>
    </lineage>
</organism>
<dbReference type="NCBIfam" id="NF007600">
    <property type="entry name" value="PRK10246.1"/>
    <property type="match status" value="1"/>
</dbReference>
<dbReference type="RefSeq" id="WP_084911968.1">
    <property type="nucleotide sequence ID" value="NZ_CAUQAZ010000003.1"/>
</dbReference>
<dbReference type="Pfam" id="PF13476">
    <property type="entry name" value="AAA_23"/>
    <property type="match status" value="1"/>
</dbReference>
<proteinExistence type="inferred from homology"/>
<keyword evidence="1" id="KW-0175">Coiled coil</keyword>
<dbReference type="GO" id="GO:0006310">
    <property type="term" value="P:DNA recombination"/>
    <property type="evidence" value="ECO:0007669"/>
    <property type="project" value="UniProtKB-KW"/>
</dbReference>
<dbReference type="GO" id="GO:0004519">
    <property type="term" value="F:endonuclease activity"/>
    <property type="evidence" value="ECO:0007669"/>
    <property type="project" value="UniProtKB-KW"/>
</dbReference>
<dbReference type="AlphaFoldDB" id="A0A1X0WJF4"/>
<comment type="function">
    <text evidence="1">SbcCD cleaves DNA hairpin structures. These structures can inhibit DNA replication and are intermediates in certain DNA recombination reactions. The complex acts as a 3'-&gt;5' double strand exonuclease that can open hairpins. It also has a 5' single-strand endonuclease activity.</text>
</comment>
<reference evidence="3 4" key="1">
    <citation type="journal article" date="2017" name="Int. J. Syst. Evol. Microbiol.">
        <title>Rouxiella badensis sp. nov. and Rouxiella silvae sp. nov. isolated from peat bog soil in Germany and emendation of the genus description.</title>
        <authorList>
            <person name="Le Fleche-Mateos A."/>
            <person name="Kugler J.H."/>
            <person name="Hansen S.H."/>
            <person name="Syldatk C."/>
            <person name="Hausmann R."/>
            <person name="Lomprez F."/>
            <person name="Vandenbogaert M."/>
            <person name="Manuguerra J.C."/>
            <person name="Grimont P.A."/>
        </authorList>
    </citation>
    <scope>NUCLEOTIDE SEQUENCE [LARGE SCALE GENOMIC DNA]</scope>
    <source>
        <strain evidence="3 4">DSM 100043</strain>
    </source>
</reference>
<dbReference type="NCBIfam" id="TIGR00618">
    <property type="entry name" value="sbcc"/>
    <property type="match status" value="1"/>
</dbReference>
<comment type="caution">
    <text evidence="3">The sequence shown here is derived from an EMBL/GenBank/DDBJ whole genome shotgun (WGS) entry which is preliminary data.</text>
</comment>
<evidence type="ECO:0000259" key="2">
    <source>
        <dbReference type="Pfam" id="PF13476"/>
    </source>
</evidence>
<dbReference type="Gene3D" id="3.40.50.300">
    <property type="entry name" value="P-loop containing nucleotide triphosphate hydrolases"/>
    <property type="match status" value="2"/>
</dbReference>
<dbReference type="PANTHER" id="PTHR32114">
    <property type="entry name" value="ABC TRANSPORTER ABCH.3"/>
    <property type="match status" value="1"/>
</dbReference>
<sequence>MKILSLRLKNLNSLEGEWKIDFTAEPFASNGLFAITGPTGAGKTTLLDAICLALYHQTPRLDVSPSQNELMTRHTAESLAEVEFEVKGVGYRAFWSQRRAGNSPTGNLQAPKVELAQLADGKILADKVRDKLPAIAELTGLDFGRFTKSMMLSQGQFAAFLNAKANERAELLEELTGTEIYGRLSAQVFERHKQAKVELDLLHQRAAGIELLNDEQRQQREQELAQLGLQETELSQQTALQQHGLNWLQQWQSNQQKQQQYRQHVADVAQQKQQAQPQLEQLARSEPAEKLRPLLNERSRCQQQQTELQRQITQLSERQQQLQQAKNPLTQALGQALENQQQQAAEKQRQEELIEQQVQPLDVKIEALQAKLNEDRESHLKQQNQLHALNESRKKWVSEQAASAEKTRQFQATEEALKAALNTQTQQHSVLEAQSPQATLRSQQAELARLRPVRLQLSTLQPLYQQLSQRIERQRQEYAARQNELTESEKQLSDAREQYKKQKQHLNDVEKLLAQEQLIVSLEAERARLQTGCPCPLCGSTTHPAIEAYQAVSPSETALRVQKMREETDRLQTTGTQLRTRTEGLLEQQKRLQSALQQDEKQQAEYLEQWQQACGSLILGFTLQDGEALQHWLRECEEKEQQCQQLIRQHDDVVQAVQRAKEALYAAQAEQAQVKEQAVVQNERALTLHKQHAEVQQQVEQLAKTLAESEQLLTQLRSQRHSLFGEQQVKQVREHLRQQQQAAERARHQAHEQLQAVQQQLDQLGGQVLSLQQSQRQCETDLLRAQTQWQQALASSAFADEEAVNAALIDESLRQQLQALKDRLSQQQVQSEALLQQASEQLEQHLQSRPAGIDQHTSRADALAERIAALNAQLRTMQQRQGELRSQLESDSQRQAGQRALFTQIAQSQELYDDWSYLNQILGSSDGAKFRRFAQGLTLEHLVYLANRQMDKLHGRYLLQRKTSDALELEVVDTWQADAVRDTRTLSGGESFLVSLALALALSDLVSDKTRIDSLFLDEGFGTLDADTLDTALDALDSLNASGKTIGVISHVEAMKDRIPVQIKVKKVNGLGISRLDNAFKVND</sequence>
<dbReference type="EMBL" id="MRWE01000004">
    <property type="protein sequence ID" value="ORJ26902.1"/>
    <property type="molecule type" value="Genomic_DNA"/>
</dbReference>
<dbReference type="GO" id="GO:0006302">
    <property type="term" value="P:double-strand break repair"/>
    <property type="evidence" value="ECO:0007669"/>
    <property type="project" value="InterPro"/>
</dbReference>